<dbReference type="AlphaFoldDB" id="A0AA86N898"/>
<keyword evidence="4" id="KW-1185">Reference proteome</keyword>
<protein>
    <submittedName>
        <fullName evidence="3">Hypothetical_protein</fullName>
    </submittedName>
</protein>
<accession>A0AA86N898</accession>
<feature type="compositionally biased region" description="Polar residues" evidence="1">
    <location>
        <begin position="32"/>
        <end position="50"/>
    </location>
</feature>
<dbReference type="EMBL" id="CAXDID020000205">
    <property type="protein sequence ID" value="CAL6055070.1"/>
    <property type="molecule type" value="Genomic_DNA"/>
</dbReference>
<dbReference type="Proteomes" id="UP001642409">
    <property type="component" value="Unassembled WGS sequence"/>
</dbReference>
<evidence type="ECO:0000313" key="4">
    <source>
        <dbReference type="Proteomes" id="UP001642409"/>
    </source>
</evidence>
<evidence type="ECO:0000313" key="2">
    <source>
        <dbReference type="EMBL" id="CAI9914678.1"/>
    </source>
</evidence>
<feature type="region of interest" description="Disordered" evidence="1">
    <location>
        <begin position="30"/>
        <end position="84"/>
    </location>
</feature>
<sequence>MYMNFSSYMLSGPLTFSGFDQRDYNAKRELYSKNTPQNKTVPSQTNQNTTKTDEKNQKTVQKQVVTQNATNSKQSPQNKQEISQGQLITLPNGEVGVFIPLTQSQQHQVYKAQQQFSQSQQPQFYQPQPIHQNFVQQDQIYQPLQVCQVLEMPQMPNMM</sequence>
<name>A0AA86N898_9EUKA</name>
<organism evidence="2">
    <name type="scientific">Hexamita inflata</name>
    <dbReference type="NCBI Taxonomy" id="28002"/>
    <lineage>
        <taxon>Eukaryota</taxon>
        <taxon>Metamonada</taxon>
        <taxon>Diplomonadida</taxon>
        <taxon>Hexamitidae</taxon>
        <taxon>Hexamitinae</taxon>
        <taxon>Hexamita</taxon>
    </lineage>
</organism>
<evidence type="ECO:0000313" key="3">
    <source>
        <dbReference type="EMBL" id="CAL6055070.1"/>
    </source>
</evidence>
<gene>
    <name evidence="2" type="ORF">HINF_LOCUS2323</name>
    <name evidence="3" type="ORF">HINF_LOCUS46365</name>
</gene>
<feature type="compositionally biased region" description="Low complexity" evidence="1">
    <location>
        <begin position="58"/>
        <end position="71"/>
    </location>
</feature>
<reference evidence="3 4" key="2">
    <citation type="submission" date="2024-07" db="EMBL/GenBank/DDBJ databases">
        <authorList>
            <person name="Akdeniz Z."/>
        </authorList>
    </citation>
    <scope>NUCLEOTIDE SEQUENCE [LARGE SCALE GENOMIC DNA]</scope>
</reference>
<evidence type="ECO:0000256" key="1">
    <source>
        <dbReference type="SAM" id="MobiDB-lite"/>
    </source>
</evidence>
<dbReference type="EMBL" id="CATOUU010000056">
    <property type="protein sequence ID" value="CAI9914678.1"/>
    <property type="molecule type" value="Genomic_DNA"/>
</dbReference>
<proteinExistence type="predicted"/>
<comment type="caution">
    <text evidence="2">The sequence shown here is derived from an EMBL/GenBank/DDBJ whole genome shotgun (WGS) entry which is preliminary data.</text>
</comment>
<reference evidence="2" key="1">
    <citation type="submission" date="2023-06" db="EMBL/GenBank/DDBJ databases">
        <authorList>
            <person name="Kurt Z."/>
        </authorList>
    </citation>
    <scope>NUCLEOTIDE SEQUENCE</scope>
</reference>
<feature type="compositionally biased region" description="Polar residues" evidence="1">
    <location>
        <begin position="72"/>
        <end position="84"/>
    </location>
</feature>